<comment type="caution">
    <text evidence="1">The sequence shown here is derived from an EMBL/GenBank/DDBJ whole genome shotgun (WGS) entry which is preliminary data.</text>
</comment>
<dbReference type="Proteomes" id="UP001150266">
    <property type="component" value="Unassembled WGS sequence"/>
</dbReference>
<accession>A0A9W9DHE4</accession>
<organism evidence="1 2">
    <name type="scientific">Lentinula aciculospora</name>
    <dbReference type="NCBI Taxonomy" id="153920"/>
    <lineage>
        <taxon>Eukaryota</taxon>
        <taxon>Fungi</taxon>
        <taxon>Dikarya</taxon>
        <taxon>Basidiomycota</taxon>
        <taxon>Agaricomycotina</taxon>
        <taxon>Agaricomycetes</taxon>
        <taxon>Agaricomycetidae</taxon>
        <taxon>Agaricales</taxon>
        <taxon>Marasmiineae</taxon>
        <taxon>Omphalotaceae</taxon>
        <taxon>Lentinula</taxon>
    </lineage>
</organism>
<keyword evidence="2" id="KW-1185">Reference proteome</keyword>
<protein>
    <submittedName>
        <fullName evidence="1">Uncharacterized protein</fullName>
    </submittedName>
</protein>
<dbReference type="OrthoDB" id="2959034at2759"/>
<evidence type="ECO:0000313" key="1">
    <source>
        <dbReference type="EMBL" id="KAJ4470787.1"/>
    </source>
</evidence>
<dbReference type="EMBL" id="JAOTPV010000024">
    <property type="protein sequence ID" value="KAJ4470787.1"/>
    <property type="molecule type" value="Genomic_DNA"/>
</dbReference>
<gene>
    <name evidence="1" type="ORF">J3R30DRAFT_3710678</name>
</gene>
<proteinExistence type="predicted"/>
<reference evidence="1" key="1">
    <citation type="submission" date="2022-08" db="EMBL/GenBank/DDBJ databases">
        <title>A Global Phylogenomic Analysis of the Shiitake Genus Lentinula.</title>
        <authorList>
            <consortium name="DOE Joint Genome Institute"/>
            <person name="Sierra-Patev S."/>
            <person name="Min B."/>
            <person name="Naranjo-Ortiz M."/>
            <person name="Looney B."/>
            <person name="Konkel Z."/>
            <person name="Slot J.C."/>
            <person name="Sakamoto Y."/>
            <person name="Steenwyk J.L."/>
            <person name="Rokas A."/>
            <person name="Carro J."/>
            <person name="Camarero S."/>
            <person name="Ferreira P."/>
            <person name="Molpeceres G."/>
            <person name="Ruiz-Duenas F.J."/>
            <person name="Serrano A."/>
            <person name="Henrissat B."/>
            <person name="Drula E."/>
            <person name="Hughes K.W."/>
            <person name="Mata J.L."/>
            <person name="Ishikawa N.K."/>
            <person name="Vargas-Isla R."/>
            <person name="Ushijima S."/>
            <person name="Smith C.A."/>
            <person name="Ahrendt S."/>
            <person name="Andreopoulos W."/>
            <person name="He G."/>
            <person name="Labutti K."/>
            <person name="Lipzen A."/>
            <person name="Ng V."/>
            <person name="Riley R."/>
            <person name="Sandor L."/>
            <person name="Barry K."/>
            <person name="Martinez A.T."/>
            <person name="Xiao Y."/>
            <person name="Gibbons J.G."/>
            <person name="Terashima K."/>
            <person name="Grigoriev I.V."/>
            <person name="Hibbett D.S."/>
        </authorList>
    </citation>
    <scope>NUCLEOTIDE SEQUENCE</scope>
    <source>
        <strain evidence="1">JLM2183</strain>
    </source>
</reference>
<name>A0A9W9DHE4_9AGAR</name>
<evidence type="ECO:0000313" key="2">
    <source>
        <dbReference type="Proteomes" id="UP001150266"/>
    </source>
</evidence>
<dbReference type="AlphaFoldDB" id="A0A9W9DHE4"/>
<sequence length="312" mass="35740">MSTSPSSRKSTNSLVQLIDSTFVDSLDVIEAAVNDLVNRVTSPEEASSILKECAFAARKYGCHLSLILQDTSDSQSPIFRTILQTNVNDESSLKILSLMLRYTVYLKLDNLKVSDVRRACIVKDDQPLFEFIRNTGYYKEFVPSAKADDLYLPRTDTRDKVMVQVKIEKPERVSSSSRNQAMFTAKFTVPMFQMRMRGSGKVELQFIAQGRMWCLTFNNPAQNMQPTRKTFTFSLPWRRNNEIAGDQWEISLFLTDGIALLWQKSCAETWKGRDEVELELLTRPGERFGSEGMPGTHMYKKTKDVPRRFVHT</sequence>